<sequence length="41" mass="4886">MSHIVLKTPNNAYTATPAYDSRFQLQFLKYLDRLQLTRQKN</sequence>
<reference evidence="1" key="1">
    <citation type="journal article" date="2008" name="FEMS Microbiol. Lett.">
        <title>Complete nucleotide sequencing and analysis of the 65-kb highly conjugative Enterococcus faecium plasmid pMG1: identification of the transfer-related region and the minimum region required for replication.</title>
        <authorList>
            <person name="Tanimoto K."/>
            <person name="Ike Y."/>
        </authorList>
    </citation>
    <scope>NUCLEOTIDE SEQUENCE</scope>
    <source>
        <plasmid evidence="1">pMG1</plasmid>
    </source>
</reference>
<protein>
    <submittedName>
        <fullName evidence="1">Uncharacterized protein</fullName>
    </submittedName>
</protein>
<dbReference type="EMBL" id="AB206333">
    <property type="protein sequence ID" value="BAG74916.1"/>
    <property type="molecule type" value="Genomic_DNA"/>
</dbReference>
<proteinExistence type="predicted"/>
<name>B5U8R5_ENTFC</name>
<dbReference type="AlphaFoldDB" id="B5U8R5"/>
<organism evidence="1">
    <name type="scientific">Enterococcus faecium</name>
    <name type="common">Streptococcus faecium</name>
    <dbReference type="NCBI Taxonomy" id="1352"/>
    <lineage>
        <taxon>Bacteria</taxon>
        <taxon>Bacillati</taxon>
        <taxon>Bacillota</taxon>
        <taxon>Bacilli</taxon>
        <taxon>Lactobacillales</taxon>
        <taxon>Enterococcaceae</taxon>
        <taxon>Enterococcus</taxon>
    </lineage>
</organism>
<evidence type="ECO:0000313" key="1">
    <source>
        <dbReference type="EMBL" id="BAG74916.1"/>
    </source>
</evidence>
<geneLocation type="plasmid" evidence="1">
    <name>pMG1</name>
</geneLocation>
<keyword evidence="1" id="KW-0614">Plasmid</keyword>
<accession>B5U8R5</accession>